<dbReference type="EMBL" id="ML995482">
    <property type="protein sequence ID" value="KAF2143153.1"/>
    <property type="molecule type" value="Genomic_DNA"/>
</dbReference>
<feature type="non-terminal residue" evidence="2">
    <location>
        <position position="152"/>
    </location>
</feature>
<organism evidence="2 3">
    <name type="scientific">Aplosporella prunicola CBS 121167</name>
    <dbReference type="NCBI Taxonomy" id="1176127"/>
    <lineage>
        <taxon>Eukaryota</taxon>
        <taxon>Fungi</taxon>
        <taxon>Dikarya</taxon>
        <taxon>Ascomycota</taxon>
        <taxon>Pezizomycotina</taxon>
        <taxon>Dothideomycetes</taxon>
        <taxon>Dothideomycetes incertae sedis</taxon>
        <taxon>Botryosphaeriales</taxon>
        <taxon>Aplosporellaceae</taxon>
        <taxon>Aplosporella</taxon>
    </lineage>
</organism>
<dbReference type="Proteomes" id="UP000799438">
    <property type="component" value="Unassembled WGS sequence"/>
</dbReference>
<evidence type="ECO:0000259" key="1">
    <source>
        <dbReference type="Pfam" id="PF17111"/>
    </source>
</evidence>
<dbReference type="Pfam" id="PF17111">
    <property type="entry name" value="PigL_N"/>
    <property type="match status" value="1"/>
</dbReference>
<evidence type="ECO:0000313" key="3">
    <source>
        <dbReference type="Proteomes" id="UP000799438"/>
    </source>
</evidence>
<accession>A0A6A6BIA0</accession>
<proteinExistence type="predicted"/>
<dbReference type="OrthoDB" id="5404564at2759"/>
<dbReference type="GeneID" id="54295561"/>
<dbReference type="AlphaFoldDB" id="A0A6A6BIA0"/>
<keyword evidence="3" id="KW-1185">Reference proteome</keyword>
<reference evidence="2" key="1">
    <citation type="journal article" date="2020" name="Stud. Mycol.">
        <title>101 Dothideomycetes genomes: a test case for predicting lifestyles and emergence of pathogens.</title>
        <authorList>
            <person name="Haridas S."/>
            <person name="Albert R."/>
            <person name="Binder M."/>
            <person name="Bloem J."/>
            <person name="Labutti K."/>
            <person name="Salamov A."/>
            <person name="Andreopoulos B."/>
            <person name="Baker S."/>
            <person name="Barry K."/>
            <person name="Bills G."/>
            <person name="Bluhm B."/>
            <person name="Cannon C."/>
            <person name="Castanera R."/>
            <person name="Culley D."/>
            <person name="Daum C."/>
            <person name="Ezra D."/>
            <person name="Gonzalez J."/>
            <person name="Henrissat B."/>
            <person name="Kuo A."/>
            <person name="Liang C."/>
            <person name="Lipzen A."/>
            <person name="Lutzoni F."/>
            <person name="Magnuson J."/>
            <person name="Mondo S."/>
            <person name="Nolan M."/>
            <person name="Ohm R."/>
            <person name="Pangilinan J."/>
            <person name="Park H.-J."/>
            <person name="Ramirez L."/>
            <person name="Alfaro M."/>
            <person name="Sun H."/>
            <person name="Tritt A."/>
            <person name="Yoshinaga Y."/>
            <person name="Zwiers L.-H."/>
            <person name="Turgeon B."/>
            <person name="Goodwin S."/>
            <person name="Spatafora J."/>
            <person name="Crous P."/>
            <person name="Grigoriev I."/>
        </authorList>
    </citation>
    <scope>NUCLEOTIDE SEQUENCE</scope>
    <source>
        <strain evidence="2">CBS 121167</strain>
    </source>
</reference>
<sequence>MSLPISVGDAYLLSKLAFKIGHALSTNRKAAAAEIQEVQNQLFALSEALSSAGEVTKQPFTSQQALQAFGKLLSNCQVALNHLKSLTEKYDDAASPDGASWRLKETVVRNWTKVKWTTKGGNISDLREALATHISAINLTLSALNTTQAGQI</sequence>
<protein>
    <recommendedName>
        <fullName evidence="1">Azaphilone pigments biosynthesis cluster protein L N-terminal domain-containing protein</fullName>
    </recommendedName>
</protein>
<evidence type="ECO:0000313" key="2">
    <source>
        <dbReference type="EMBL" id="KAF2143153.1"/>
    </source>
</evidence>
<gene>
    <name evidence="2" type="ORF">K452DRAFT_247524</name>
</gene>
<dbReference type="PANTHER" id="PTHR38886">
    <property type="entry name" value="SESA DOMAIN-CONTAINING PROTEIN"/>
    <property type="match status" value="1"/>
</dbReference>
<dbReference type="PANTHER" id="PTHR38886:SF1">
    <property type="entry name" value="NACHT-NTPASE AND P-LOOP NTPASES N-TERMINAL DOMAIN-CONTAINING PROTEIN"/>
    <property type="match status" value="1"/>
</dbReference>
<name>A0A6A6BIA0_9PEZI</name>
<dbReference type="RefSeq" id="XP_033398865.1">
    <property type="nucleotide sequence ID" value="XM_033538065.1"/>
</dbReference>
<feature type="domain" description="Azaphilone pigments biosynthesis cluster protein L N-terminal" evidence="1">
    <location>
        <begin position="29"/>
        <end position="147"/>
    </location>
</feature>
<dbReference type="InterPro" id="IPR031348">
    <property type="entry name" value="PigL_N"/>
</dbReference>